<comment type="caution">
    <text evidence="2">The sequence shown here is derived from an EMBL/GenBank/DDBJ whole genome shotgun (WGS) entry which is preliminary data.</text>
</comment>
<dbReference type="Proteomes" id="UP001592531">
    <property type="component" value="Unassembled WGS sequence"/>
</dbReference>
<dbReference type="CDD" id="cd05269">
    <property type="entry name" value="TMR_SDR_a"/>
    <property type="match status" value="1"/>
</dbReference>
<dbReference type="Gene3D" id="3.90.25.10">
    <property type="entry name" value="UDP-galactose 4-epimerase, domain 1"/>
    <property type="match status" value="1"/>
</dbReference>
<dbReference type="GO" id="GO:0003955">
    <property type="term" value="F:NAD(P)H dehydrogenase (quinone) activity"/>
    <property type="evidence" value="ECO:0007669"/>
    <property type="project" value="UniProtKB-EC"/>
</dbReference>
<keyword evidence="2" id="KW-0560">Oxidoreductase</keyword>
<keyword evidence="3" id="KW-1185">Reference proteome</keyword>
<dbReference type="RefSeq" id="WP_380530133.1">
    <property type="nucleotide sequence ID" value="NZ_JBHFAB010000001.1"/>
</dbReference>
<protein>
    <submittedName>
        <fullName evidence="2">SDR family oxidoreductase</fullName>
        <ecNumber evidence="2">1.6.5.2</ecNumber>
    </submittedName>
</protein>
<evidence type="ECO:0000313" key="3">
    <source>
        <dbReference type="Proteomes" id="UP001592531"/>
    </source>
</evidence>
<accession>A0ABV6VMT7</accession>
<organism evidence="2 3">
    <name type="scientific">Streptacidiphilus cavernicola</name>
    <dbReference type="NCBI Taxonomy" id="3342716"/>
    <lineage>
        <taxon>Bacteria</taxon>
        <taxon>Bacillati</taxon>
        <taxon>Actinomycetota</taxon>
        <taxon>Actinomycetes</taxon>
        <taxon>Kitasatosporales</taxon>
        <taxon>Streptomycetaceae</taxon>
        <taxon>Streptacidiphilus</taxon>
    </lineage>
</organism>
<proteinExistence type="predicted"/>
<dbReference type="InterPro" id="IPR036291">
    <property type="entry name" value="NAD(P)-bd_dom_sf"/>
</dbReference>
<dbReference type="SUPFAM" id="SSF51735">
    <property type="entry name" value="NAD(P)-binding Rossmann-fold domains"/>
    <property type="match status" value="1"/>
</dbReference>
<dbReference type="Pfam" id="PF13460">
    <property type="entry name" value="NAD_binding_10"/>
    <property type="match status" value="1"/>
</dbReference>
<sequence length="290" mass="30388">MSIVITGASGHLGRLVVDQLLAAGTPPAQIVATGRDVGKLADLEQNGVTVRRADFADPSTLDRAFAGADAMLLVSTTTVGERFDNHRQAIDAAIRADVSRIVYTSIVNASTARMTLADEHRRTEDYLRASGCEFVILRNGWYLENYTDQLPMITQYHALLGSAHDGLVSAAGRHDFAAAAAVVLTQDGHLGATYELGGTPFTLTELAATMSDVLGTHIAYQDMSVADYTSALTGAGLPPEMAAAVADADAGLARGELFTASDDLVKLIGRPATTAREAVRSAAAAVGESR</sequence>
<reference evidence="2 3" key="1">
    <citation type="submission" date="2024-09" db="EMBL/GenBank/DDBJ databases">
        <authorList>
            <person name="Lee S.D."/>
        </authorList>
    </citation>
    <scope>NUCLEOTIDE SEQUENCE [LARGE SCALE GENOMIC DNA]</scope>
    <source>
        <strain evidence="2 3">N8-3</strain>
    </source>
</reference>
<evidence type="ECO:0000259" key="1">
    <source>
        <dbReference type="Pfam" id="PF13460"/>
    </source>
</evidence>
<dbReference type="Gene3D" id="3.40.50.720">
    <property type="entry name" value="NAD(P)-binding Rossmann-like Domain"/>
    <property type="match status" value="1"/>
</dbReference>
<name>A0ABV6VMT7_9ACTN</name>
<dbReference type="EC" id="1.6.5.2" evidence="2"/>
<dbReference type="InterPro" id="IPR052718">
    <property type="entry name" value="NmrA-type_oxidoreductase"/>
</dbReference>
<dbReference type="PANTHER" id="PTHR47129:SF1">
    <property type="entry name" value="NMRA-LIKE DOMAIN-CONTAINING PROTEIN"/>
    <property type="match status" value="1"/>
</dbReference>
<feature type="domain" description="NAD(P)-binding" evidence="1">
    <location>
        <begin position="7"/>
        <end position="184"/>
    </location>
</feature>
<dbReference type="InterPro" id="IPR016040">
    <property type="entry name" value="NAD(P)-bd_dom"/>
</dbReference>
<gene>
    <name evidence="2" type="ORF">ACEZDE_00145</name>
</gene>
<dbReference type="EMBL" id="JBHFAB010000001">
    <property type="protein sequence ID" value="MFC1415062.1"/>
    <property type="molecule type" value="Genomic_DNA"/>
</dbReference>
<dbReference type="PANTHER" id="PTHR47129">
    <property type="entry name" value="QUINONE OXIDOREDUCTASE 2"/>
    <property type="match status" value="1"/>
</dbReference>
<evidence type="ECO:0000313" key="2">
    <source>
        <dbReference type="EMBL" id="MFC1415062.1"/>
    </source>
</evidence>